<keyword evidence="3" id="KW-1185">Reference proteome</keyword>
<evidence type="ECO:0000313" key="3">
    <source>
        <dbReference type="Proteomes" id="UP001168823"/>
    </source>
</evidence>
<dbReference type="Gene3D" id="3.40.50.1820">
    <property type="entry name" value="alpha/beta hydrolase"/>
    <property type="match status" value="1"/>
</dbReference>
<feature type="region of interest" description="Disordered" evidence="1">
    <location>
        <begin position="25"/>
        <end position="45"/>
    </location>
</feature>
<comment type="caution">
    <text evidence="2">The sequence shown here is derived from an EMBL/GenBank/DDBJ whole genome shotgun (WGS) entry which is preliminary data.</text>
</comment>
<accession>A0ABT8UF62</accession>
<dbReference type="InterPro" id="IPR029058">
    <property type="entry name" value="AB_hydrolase_fold"/>
</dbReference>
<dbReference type="PIRSF" id="PIRSF029171">
    <property type="entry name" value="Esterase_LipA"/>
    <property type="match status" value="1"/>
</dbReference>
<protein>
    <submittedName>
        <fullName evidence="2">Lipase family protein</fullName>
    </submittedName>
</protein>
<dbReference type="PANTHER" id="PTHR34853">
    <property type="match status" value="1"/>
</dbReference>
<evidence type="ECO:0000256" key="1">
    <source>
        <dbReference type="SAM" id="MobiDB-lite"/>
    </source>
</evidence>
<gene>
    <name evidence="2" type="ORF">Q2100_08160</name>
</gene>
<dbReference type="EMBL" id="JAUMSQ010000038">
    <property type="protein sequence ID" value="MDO3635712.1"/>
    <property type="molecule type" value="Genomic_DNA"/>
</dbReference>
<reference evidence="2" key="1">
    <citation type="submission" date="2023-07" db="EMBL/GenBank/DDBJ databases">
        <title>Mycolicibacterium sp. nov., a novel bacterial species.</title>
        <authorList>
            <person name="Cao Y."/>
        </authorList>
    </citation>
    <scope>NUCLEOTIDE SEQUENCE</scope>
    <source>
        <strain evidence="2">KC 300</strain>
    </source>
</reference>
<dbReference type="Gene3D" id="1.10.260.130">
    <property type="match status" value="1"/>
</dbReference>
<name>A0ABT8UF62_9MYCO</name>
<proteinExistence type="predicted"/>
<sequence>MTMERPGFAEDGGEWSAPHEELRAGARPVLPGDDPFYQPPPGFERTAPGTVLRSRDVQLAFLGVIPQRFTATQLLYRTTDLDDAASTTVTTVLTPSERTPDMACPILSYQCAIDAVTGRCFPSYALRRRAKAAGSLAQFELLLIVAALAEGWAVSVPDHGGPHGVFGAPFEPGYCVLDGLRAALNFEPLGLSASAPIGLWGYSGGGLAAAWAAEMYDGYAPELNVVGAVLGSPVGDLGSTYHRLNGKFFSGLPTMVVAALMHSYPDLKRVMEEHASAEGKALFEKLTKMTTAQAVVRLRKQDMAGMLDHPIEEILQMPEVQHVFDNIRLGIAAPTMPVLIVQAVHDRIISVDDIDRLAATYAAGGTNVTYHRDKFCEHILLHPLSAPMALRWLRDRFDGRPVDENRLRTTWPTVFNPSTYRGLGRLAVVSAKVITGRGVERRPLSATDR</sequence>
<dbReference type="SUPFAM" id="SSF53474">
    <property type="entry name" value="alpha/beta-Hydrolases"/>
    <property type="match status" value="1"/>
</dbReference>
<organism evidence="2 3">
    <name type="scientific">Mycolicibacterium arseniciresistens</name>
    <dbReference type="NCBI Taxonomy" id="3062257"/>
    <lineage>
        <taxon>Bacteria</taxon>
        <taxon>Bacillati</taxon>
        <taxon>Actinomycetota</taxon>
        <taxon>Actinomycetes</taxon>
        <taxon>Mycobacteriales</taxon>
        <taxon>Mycobacteriaceae</taxon>
        <taxon>Mycolicibacterium</taxon>
    </lineage>
</organism>
<evidence type="ECO:0000313" key="2">
    <source>
        <dbReference type="EMBL" id="MDO3635712.1"/>
    </source>
</evidence>
<dbReference type="Pfam" id="PF03583">
    <property type="entry name" value="LIP"/>
    <property type="match status" value="1"/>
</dbReference>
<dbReference type="InterPro" id="IPR005152">
    <property type="entry name" value="Lipase_secreted"/>
</dbReference>
<dbReference type="Proteomes" id="UP001168823">
    <property type="component" value="Unassembled WGS sequence"/>
</dbReference>
<dbReference type="PANTHER" id="PTHR34853:SF1">
    <property type="entry name" value="LIPASE 5"/>
    <property type="match status" value="1"/>
</dbReference>